<accession>A0A4P6EET1</accession>
<dbReference type="Proteomes" id="UP000293995">
    <property type="component" value="Chromosome"/>
</dbReference>
<dbReference type="InterPro" id="IPR050109">
    <property type="entry name" value="HTH-type_TetR-like_transc_reg"/>
</dbReference>
<protein>
    <submittedName>
        <fullName evidence="6">TetR/AcrR family transcriptional regulator</fullName>
    </submittedName>
</protein>
<dbReference type="GO" id="GO:0000976">
    <property type="term" value="F:transcription cis-regulatory region binding"/>
    <property type="evidence" value="ECO:0007669"/>
    <property type="project" value="TreeGrafter"/>
</dbReference>
<organism evidence="6 7">
    <name type="scientific">Microbacterium protaetiae</name>
    <dbReference type="NCBI Taxonomy" id="2509458"/>
    <lineage>
        <taxon>Bacteria</taxon>
        <taxon>Bacillati</taxon>
        <taxon>Actinomycetota</taxon>
        <taxon>Actinomycetes</taxon>
        <taxon>Micrococcales</taxon>
        <taxon>Microbacteriaceae</taxon>
        <taxon>Microbacterium</taxon>
    </lineage>
</organism>
<dbReference type="OrthoDB" id="2356263at2"/>
<dbReference type="PROSITE" id="PS50977">
    <property type="entry name" value="HTH_TETR_2"/>
    <property type="match status" value="1"/>
</dbReference>
<evidence type="ECO:0000256" key="2">
    <source>
        <dbReference type="ARBA" id="ARBA00023125"/>
    </source>
</evidence>
<keyword evidence="3" id="KW-0804">Transcription</keyword>
<evidence type="ECO:0000259" key="5">
    <source>
        <dbReference type="PROSITE" id="PS50977"/>
    </source>
</evidence>
<dbReference type="Gene3D" id="1.10.357.10">
    <property type="entry name" value="Tetracycline Repressor, domain 2"/>
    <property type="match status" value="1"/>
</dbReference>
<feature type="domain" description="HTH tetR-type" evidence="5">
    <location>
        <begin position="6"/>
        <end position="67"/>
    </location>
</feature>
<dbReference type="AlphaFoldDB" id="A0A4P6EET1"/>
<evidence type="ECO:0000313" key="7">
    <source>
        <dbReference type="Proteomes" id="UP000293995"/>
    </source>
</evidence>
<dbReference type="RefSeq" id="WP_129389379.1">
    <property type="nucleotide sequence ID" value="NZ_CP035494.1"/>
</dbReference>
<evidence type="ECO:0000256" key="1">
    <source>
        <dbReference type="ARBA" id="ARBA00023015"/>
    </source>
</evidence>
<evidence type="ECO:0000256" key="3">
    <source>
        <dbReference type="ARBA" id="ARBA00023163"/>
    </source>
</evidence>
<dbReference type="Pfam" id="PF00440">
    <property type="entry name" value="TetR_N"/>
    <property type="match status" value="1"/>
</dbReference>
<dbReference type="InterPro" id="IPR009057">
    <property type="entry name" value="Homeodomain-like_sf"/>
</dbReference>
<dbReference type="KEGG" id="mprt:ET475_10015"/>
<dbReference type="PANTHER" id="PTHR30055">
    <property type="entry name" value="HTH-TYPE TRANSCRIPTIONAL REGULATOR RUTR"/>
    <property type="match status" value="1"/>
</dbReference>
<reference evidence="6 7" key="1">
    <citation type="submission" date="2019-01" db="EMBL/GenBank/DDBJ databases">
        <title>Genome sequencing of strain DFW100M-13.</title>
        <authorList>
            <person name="Heo J."/>
            <person name="Kim S.-J."/>
            <person name="Kim J.-S."/>
            <person name="Hong S.-B."/>
            <person name="Kwon S.-W."/>
        </authorList>
    </citation>
    <scope>NUCLEOTIDE SEQUENCE [LARGE SCALE GENOMIC DNA]</scope>
    <source>
        <strain evidence="6 7">DFW100M-13</strain>
    </source>
</reference>
<proteinExistence type="predicted"/>
<dbReference type="EMBL" id="CP035494">
    <property type="protein sequence ID" value="QAY60286.1"/>
    <property type="molecule type" value="Genomic_DNA"/>
</dbReference>
<keyword evidence="1" id="KW-0805">Transcription regulation</keyword>
<gene>
    <name evidence="6" type="ORF">ET475_10015</name>
</gene>
<evidence type="ECO:0000313" key="6">
    <source>
        <dbReference type="EMBL" id="QAY60286.1"/>
    </source>
</evidence>
<keyword evidence="7" id="KW-1185">Reference proteome</keyword>
<dbReference type="SUPFAM" id="SSF46689">
    <property type="entry name" value="Homeodomain-like"/>
    <property type="match status" value="1"/>
</dbReference>
<evidence type="ECO:0000256" key="4">
    <source>
        <dbReference type="PROSITE-ProRule" id="PRU00335"/>
    </source>
</evidence>
<sequence>MGQHSDRAREALLDAAEELFAKNGIDAVSSRRIAEHAGSANHSAVAYHFGTRDDLLRALIFRHNDVVAARRRELLAELGPHPSVHDIVRCRLLPLVELLDSIPGPSWRAQFLAQLRSVPSAVAVLEESADELDLGTDFSSLATAVEGISPATMRGRSAILGYLVLGVCAEYEAESNSGTARGSWRAVGYFLIDAAAGMLAAPVTRPEGGFDARGHARLV</sequence>
<dbReference type="GO" id="GO:0003700">
    <property type="term" value="F:DNA-binding transcription factor activity"/>
    <property type="evidence" value="ECO:0007669"/>
    <property type="project" value="TreeGrafter"/>
</dbReference>
<keyword evidence="2 4" id="KW-0238">DNA-binding</keyword>
<feature type="DNA-binding region" description="H-T-H motif" evidence="4">
    <location>
        <begin position="30"/>
        <end position="49"/>
    </location>
</feature>
<dbReference type="PANTHER" id="PTHR30055:SF234">
    <property type="entry name" value="HTH-TYPE TRANSCRIPTIONAL REGULATOR BETI"/>
    <property type="match status" value="1"/>
</dbReference>
<name>A0A4P6EET1_9MICO</name>
<dbReference type="InterPro" id="IPR001647">
    <property type="entry name" value="HTH_TetR"/>
</dbReference>